<evidence type="ECO:0000256" key="6">
    <source>
        <dbReference type="PIRSR" id="PIRSR001434-2"/>
    </source>
</evidence>
<dbReference type="GO" id="GO:0003961">
    <property type="term" value="F:O-acetylhomoserine aminocarboxypropyltransferase activity"/>
    <property type="evidence" value="ECO:0007669"/>
    <property type="project" value="TreeGrafter"/>
</dbReference>
<dbReference type="KEGG" id="cuo:CUROG_08365"/>
<feature type="modified residue" description="N6-(pyridoxal phosphate)lysine" evidence="6">
    <location>
        <position position="216"/>
    </location>
</feature>
<dbReference type="GO" id="GO:0019346">
    <property type="term" value="P:transsulfuration"/>
    <property type="evidence" value="ECO:0007669"/>
    <property type="project" value="InterPro"/>
</dbReference>
<evidence type="ECO:0000256" key="7">
    <source>
        <dbReference type="RuleBase" id="RU362118"/>
    </source>
</evidence>
<dbReference type="OrthoDB" id="9780685at2"/>
<dbReference type="Proteomes" id="UP000326711">
    <property type="component" value="Chromosome"/>
</dbReference>
<dbReference type="CDD" id="cd00614">
    <property type="entry name" value="CGS_like"/>
    <property type="match status" value="1"/>
</dbReference>
<evidence type="ECO:0000256" key="5">
    <source>
        <dbReference type="ARBA" id="ARBA00023167"/>
    </source>
</evidence>
<dbReference type="PIRSF" id="PIRSF001434">
    <property type="entry name" value="CGS"/>
    <property type="match status" value="1"/>
</dbReference>
<dbReference type="GO" id="GO:0071269">
    <property type="term" value="P:L-homocysteine biosynthetic process"/>
    <property type="evidence" value="ECO:0007669"/>
    <property type="project" value="TreeGrafter"/>
</dbReference>
<dbReference type="InterPro" id="IPR015421">
    <property type="entry name" value="PyrdxlP-dep_Trfase_major"/>
</dbReference>
<evidence type="ECO:0000256" key="4">
    <source>
        <dbReference type="ARBA" id="ARBA00022898"/>
    </source>
</evidence>
<evidence type="ECO:0000256" key="2">
    <source>
        <dbReference type="ARBA" id="ARBA00009077"/>
    </source>
</evidence>
<dbReference type="InterPro" id="IPR015424">
    <property type="entry name" value="PyrdxlP-dep_Trfase"/>
</dbReference>
<keyword evidence="5" id="KW-0486">Methionine biosynthesis</keyword>
<comment type="cofactor">
    <cofactor evidence="1 7">
        <name>pyridoxal 5'-phosphate</name>
        <dbReference type="ChEBI" id="CHEBI:597326"/>
    </cofactor>
</comment>
<dbReference type="InterPro" id="IPR000277">
    <property type="entry name" value="Cys/Met-Metab_PyrdxlP-dep_enz"/>
</dbReference>
<dbReference type="NCBIfam" id="NF004125">
    <property type="entry name" value="PRK05613.1"/>
    <property type="match status" value="1"/>
</dbReference>
<dbReference type="InterPro" id="IPR006235">
    <property type="entry name" value="OAc-hSer/O-AcSer_sulfhydrylase"/>
</dbReference>
<evidence type="ECO:0000256" key="1">
    <source>
        <dbReference type="ARBA" id="ARBA00001933"/>
    </source>
</evidence>
<dbReference type="AlphaFoldDB" id="A0A5J6Z9N3"/>
<dbReference type="FunFam" id="3.40.640.10:FF:000035">
    <property type="entry name" value="O-succinylhomoserine sulfhydrylase"/>
    <property type="match status" value="1"/>
</dbReference>
<dbReference type="GO" id="GO:0006535">
    <property type="term" value="P:cysteine biosynthetic process from serine"/>
    <property type="evidence" value="ECO:0007669"/>
    <property type="project" value="TreeGrafter"/>
</dbReference>
<comment type="similarity">
    <text evidence="2 7">Belongs to the trans-sulfuration enzymes family.</text>
</comment>
<dbReference type="Gene3D" id="3.90.1150.10">
    <property type="entry name" value="Aspartate Aminotransferase, domain 1"/>
    <property type="match status" value="1"/>
</dbReference>
<keyword evidence="5" id="KW-0028">Amino-acid biosynthesis</keyword>
<dbReference type="GO" id="GO:0004124">
    <property type="term" value="F:cysteine synthase activity"/>
    <property type="evidence" value="ECO:0007669"/>
    <property type="project" value="TreeGrafter"/>
</dbReference>
<keyword evidence="4 6" id="KW-0663">Pyridoxal phosphate</keyword>
<keyword evidence="9" id="KW-1185">Reference proteome</keyword>
<dbReference type="GO" id="GO:0005737">
    <property type="term" value="C:cytoplasm"/>
    <property type="evidence" value="ECO:0007669"/>
    <property type="project" value="TreeGrafter"/>
</dbReference>
<dbReference type="RefSeq" id="WP_151903313.1">
    <property type="nucleotide sequence ID" value="NZ_CP045032.1"/>
</dbReference>
<dbReference type="EMBL" id="CP045032">
    <property type="protein sequence ID" value="QFQ03021.1"/>
    <property type="molecule type" value="Genomic_DNA"/>
</dbReference>
<dbReference type="Gene3D" id="3.40.640.10">
    <property type="entry name" value="Type I PLP-dependent aspartate aminotransferase-like (Major domain)"/>
    <property type="match status" value="1"/>
</dbReference>
<name>A0A5J6Z9N3_9CORY</name>
<dbReference type="NCBIfam" id="TIGR01326">
    <property type="entry name" value="OAH_OAS_sulfhy"/>
    <property type="match status" value="1"/>
</dbReference>
<reference evidence="9" key="1">
    <citation type="submission" date="2019-10" db="EMBL/GenBank/DDBJ databases">
        <title>Complete genome sequence of Corynebacterium urogenitalis DSM 108747, isolated from the genital tract of a cow.</title>
        <authorList>
            <person name="Ruckert C."/>
            <person name="Ballas P."/>
            <person name="Wagener K."/>
            <person name="Drillich M."/>
            <person name="Kaempfer P."/>
            <person name="Busse H.-J."/>
            <person name="Ehling-Schulz M."/>
        </authorList>
    </citation>
    <scope>NUCLEOTIDE SEQUENCE [LARGE SCALE GENOMIC DNA]</scope>
    <source>
        <strain evidence="9">LMM 1652</strain>
    </source>
</reference>
<dbReference type="PANTHER" id="PTHR43797">
    <property type="entry name" value="HOMOCYSTEINE/CYSTEINE SYNTHASE"/>
    <property type="match status" value="1"/>
</dbReference>
<dbReference type="SUPFAM" id="SSF53383">
    <property type="entry name" value="PLP-dependent transferases"/>
    <property type="match status" value="1"/>
</dbReference>
<proteinExistence type="inferred from homology"/>
<gene>
    <name evidence="8" type="primary">metZ</name>
    <name evidence="8" type="ORF">CUROG_08365</name>
</gene>
<organism evidence="8 9">
    <name type="scientific">Corynebacterium urogenitale</name>
    <dbReference type="NCBI Taxonomy" id="2487892"/>
    <lineage>
        <taxon>Bacteria</taxon>
        <taxon>Bacillati</taxon>
        <taxon>Actinomycetota</taxon>
        <taxon>Actinomycetes</taxon>
        <taxon>Mycobacteriales</taxon>
        <taxon>Corynebacteriaceae</taxon>
        <taxon>Corynebacterium</taxon>
    </lineage>
</organism>
<evidence type="ECO:0000256" key="3">
    <source>
        <dbReference type="ARBA" id="ARBA00022679"/>
    </source>
</evidence>
<evidence type="ECO:0000313" key="9">
    <source>
        <dbReference type="Proteomes" id="UP000326711"/>
    </source>
</evidence>
<protein>
    <submittedName>
        <fullName evidence="8">O-succinylhomoserine sulfhydrylase</fullName>
        <ecNumber evidence="8">2.5.1.-</ecNumber>
    </submittedName>
</protein>
<evidence type="ECO:0000313" key="8">
    <source>
        <dbReference type="EMBL" id="QFQ03021.1"/>
    </source>
</evidence>
<dbReference type="InterPro" id="IPR015422">
    <property type="entry name" value="PyrdxlP-dep_Trfase_small"/>
</dbReference>
<dbReference type="GO" id="GO:0030170">
    <property type="term" value="F:pyridoxal phosphate binding"/>
    <property type="evidence" value="ECO:0007669"/>
    <property type="project" value="InterPro"/>
</dbReference>
<dbReference type="Pfam" id="PF01053">
    <property type="entry name" value="Cys_Met_Meta_PP"/>
    <property type="match status" value="1"/>
</dbReference>
<keyword evidence="3 8" id="KW-0808">Transferase</keyword>
<dbReference type="PANTHER" id="PTHR43797:SF2">
    <property type="entry name" value="HOMOCYSTEINE_CYSTEINE SYNTHASE"/>
    <property type="match status" value="1"/>
</dbReference>
<dbReference type="EC" id="2.5.1.-" evidence="8"/>
<accession>A0A5J6Z9N3</accession>
<sequence>MSTKYDNSEAENWGFATRQIHAGQTVDPTGARNLPIHFSTSFVFDSAEHAKERFALEDMGPVYSRLTNPTVEVVENRINSLEGGVHAVAFSSGQAAETAAILNLAGAGDHIVTSPRLYGGTETLFAVTLKRLGIEVTFVENPDDLDSWQAAVQDNTVAFYGETFANPQADVLNIPAVAEVAHKNNVPLIVDNTLATAALVRPLELGADIVVASLTKFYTGNGSALGGILVDGGKFDWTQERNGKPVFPGFVTPDPAYHGLKYADLGPAAFGLKARVGLLRDTGATLSALNAWVIAQGLDTLSLRVKQHNENAKTVAEFLDANEKVAKVNYAGLESSPWYATKQELGIEYTGSVISFDLAIDDANSEEAREKAWAFIDALKLHSNLANVGDVRSLVVHPASTTHSQSDEHGLARAGISKATVRLSVGIEDINDILADLKAGFAAI</sequence>